<dbReference type="EMBL" id="CP018171">
    <property type="protein sequence ID" value="APH73487.1"/>
    <property type="molecule type" value="Genomic_DNA"/>
</dbReference>
<organism evidence="1 2">
    <name type="scientific">Aquibium oceanicum</name>
    <dbReference type="NCBI Taxonomy" id="1670800"/>
    <lineage>
        <taxon>Bacteria</taxon>
        <taxon>Pseudomonadati</taxon>
        <taxon>Pseudomonadota</taxon>
        <taxon>Alphaproteobacteria</taxon>
        <taxon>Hyphomicrobiales</taxon>
        <taxon>Phyllobacteriaceae</taxon>
        <taxon>Aquibium</taxon>
    </lineage>
</organism>
<dbReference type="SUPFAM" id="SSF100950">
    <property type="entry name" value="NagB/RpiA/CoA transferase-like"/>
    <property type="match status" value="2"/>
</dbReference>
<dbReference type="AlphaFoldDB" id="A0A1L3SVN3"/>
<name>A0A1L3SVN3_9HYPH</name>
<dbReference type="STRING" id="1670800.BSQ44_20510"/>
<evidence type="ECO:0000313" key="1">
    <source>
        <dbReference type="EMBL" id="APH73487.1"/>
    </source>
</evidence>
<dbReference type="InterPro" id="IPR004165">
    <property type="entry name" value="CoA_trans_fam_I"/>
</dbReference>
<dbReference type="PANTHER" id="PTHR43293">
    <property type="entry name" value="ACETATE COA-TRANSFERASE YDIF"/>
    <property type="match status" value="1"/>
</dbReference>
<proteinExistence type="predicted"/>
<dbReference type="Pfam" id="PF01144">
    <property type="entry name" value="CoA_trans"/>
    <property type="match status" value="1"/>
</dbReference>
<reference evidence="2" key="1">
    <citation type="submission" date="2016-11" db="EMBL/GenBank/DDBJ databases">
        <title>Mesorhizobium oceanicum sp. nov., isolated from deep seawater in South China Sea.</title>
        <authorList>
            <person name="Fu G.-Y."/>
        </authorList>
    </citation>
    <scope>NUCLEOTIDE SEQUENCE [LARGE SCALE GENOMIC DNA]</scope>
    <source>
        <strain evidence="2">B7</strain>
    </source>
</reference>
<dbReference type="Gene3D" id="3.40.1080.10">
    <property type="entry name" value="Glutaconate Coenzyme A-transferase"/>
    <property type="match status" value="2"/>
</dbReference>
<dbReference type="OrthoDB" id="9813111at2"/>
<dbReference type="GO" id="GO:0008410">
    <property type="term" value="F:CoA-transferase activity"/>
    <property type="evidence" value="ECO:0007669"/>
    <property type="project" value="InterPro"/>
</dbReference>
<accession>A0A1L3SVN3</accession>
<dbReference type="Gene3D" id="3.30.30.40">
    <property type="match status" value="1"/>
</dbReference>
<dbReference type="Proteomes" id="UP000182840">
    <property type="component" value="Chromosome"/>
</dbReference>
<protein>
    <submittedName>
        <fullName evidence="1">Uncharacterized protein</fullName>
    </submittedName>
</protein>
<gene>
    <name evidence="1" type="ORF">BSQ44_20510</name>
</gene>
<dbReference type="PANTHER" id="PTHR43293:SF3">
    <property type="entry name" value="CHOLESTEROL RING-CLEAVING HYDROLASE IPDB SUBUNIT"/>
    <property type="match status" value="1"/>
</dbReference>
<keyword evidence="2" id="KW-1185">Reference proteome</keyword>
<dbReference type="InterPro" id="IPR037171">
    <property type="entry name" value="NagB/RpiA_transferase-like"/>
</dbReference>
<evidence type="ECO:0000313" key="2">
    <source>
        <dbReference type="Proteomes" id="UP000182840"/>
    </source>
</evidence>
<sequence>MSARPMDREALRAMFAEPADGHFGRSKVMPLDDAIRAHVEPGMMLHFAYSEGRPMAASNALVRVFAGRDPGFTIVSAGLVANQASLVTERIAKRLIVSFVGENYPTPGPNRLFQKAIDSGDVEVENHSLLVLSQRLAAGAYGFPFAPTRSWGGSSLAENDCYAEIDDPFGTGQKIGVVKPLIPDVTFVHGLAADTDGNIILSPPFGEGDISAFAASKGVVATVERIVSTDVVRRHAHLVKIPAYRVLSVSEAPFGCHPFAIYSPAGLGVPAYVEDFQAFAEIRAASKKPELFDQWVREWILGVDSHEDYVAKLGVDRLDALRGRASADAWMDDVSPATLKRLTEIEGHDSRELMVVEAARAVEAKVRDEGRTIVEAGVGLANLAAWLAVTKLQHEDGIPAELVAEIGLYGYMPKAGEPFIFSNRNLPTCKSMTGVEAVLGLYIAGRHNNCIAIIGAGQIDNAGNINSTQTGDGRFLLGSGGANDITSGAADTIAVTQQSRHRLVDKLPYVTSPGKNVSTLVTDLGVYEKEAGRFALTRYIPVAGQTKDETIEHIRSECGWDLVVSDRLTAAEPPRREDLLKLRLFDIRNDFLDYSAERAEGATR</sequence>
<dbReference type="KEGG" id="meso:BSQ44_20510"/>
<dbReference type="RefSeq" id="WP_083534843.1">
    <property type="nucleotide sequence ID" value="NZ_CP018171.1"/>
</dbReference>
<dbReference type="SMART" id="SM00882">
    <property type="entry name" value="CoA_trans"/>
    <property type="match status" value="1"/>
</dbReference>